<sequence length="162" mass="18600">MPEETVIIKGEVEGYSRQPKKFQGGRGSIGMKIDGEWHNILGKLTDIAQIQRDFPKGTIVQLAEKQNERGYVDVIEGSVKKIEKEQAYPEGKKPISDDRKDRDFVSCFMAAVDIQIKVIEDKLIRSEKLERAKCSKEILEQAQQLYLDFQKGKEDLKQEGKW</sequence>
<comment type="caution">
    <text evidence="1">The sequence shown here is derived from an EMBL/GenBank/DDBJ whole genome shotgun (WGS) entry which is preliminary data.</text>
</comment>
<organism evidence="1">
    <name type="scientific">marine sediment metagenome</name>
    <dbReference type="NCBI Taxonomy" id="412755"/>
    <lineage>
        <taxon>unclassified sequences</taxon>
        <taxon>metagenomes</taxon>
        <taxon>ecological metagenomes</taxon>
    </lineage>
</organism>
<evidence type="ECO:0000313" key="1">
    <source>
        <dbReference type="EMBL" id="KKM14958.1"/>
    </source>
</evidence>
<proteinExistence type="predicted"/>
<protein>
    <submittedName>
        <fullName evidence="1">Uncharacterized protein</fullName>
    </submittedName>
</protein>
<name>A0A0F9JYF4_9ZZZZ</name>
<reference evidence="1" key="1">
    <citation type="journal article" date="2015" name="Nature">
        <title>Complex archaea that bridge the gap between prokaryotes and eukaryotes.</title>
        <authorList>
            <person name="Spang A."/>
            <person name="Saw J.H."/>
            <person name="Jorgensen S.L."/>
            <person name="Zaremba-Niedzwiedzka K."/>
            <person name="Martijn J."/>
            <person name="Lind A.E."/>
            <person name="van Eijk R."/>
            <person name="Schleper C."/>
            <person name="Guy L."/>
            <person name="Ettema T.J."/>
        </authorList>
    </citation>
    <scope>NUCLEOTIDE SEQUENCE</scope>
</reference>
<accession>A0A0F9JYF4</accession>
<dbReference type="AlphaFoldDB" id="A0A0F9JYF4"/>
<gene>
    <name evidence="1" type="ORF">LCGC14_1700940</name>
</gene>
<dbReference type="EMBL" id="LAZR01015024">
    <property type="protein sequence ID" value="KKM14958.1"/>
    <property type="molecule type" value="Genomic_DNA"/>
</dbReference>